<keyword evidence="7" id="KW-1185">Reference proteome</keyword>
<feature type="domain" description="HTH tetR-type" evidence="5">
    <location>
        <begin position="11"/>
        <end position="71"/>
    </location>
</feature>
<dbReference type="RefSeq" id="WP_180894744.1">
    <property type="nucleotide sequence ID" value="NZ_JACCKD010000009.1"/>
</dbReference>
<reference evidence="6 7" key="1">
    <citation type="submission" date="2020-07" db="EMBL/GenBank/DDBJ databases">
        <title>Genome of Haloechinothrix sp.</title>
        <authorList>
            <person name="Tang S.-K."/>
            <person name="Yang L."/>
            <person name="Zhu W.-Y."/>
        </authorList>
    </citation>
    <scope>NUCLEOTIDE SEQUENCE [LARGE SCALE GENOMIC DNA]</scope>
    <source>
        <strain evidence="6 7">YIM 98757</strain>
    </source>
</reference>
<keyword evidence="1" id="KW-0805">Transcription regulation</keyword>
<sequence>MARRTQAERRAATRLALMEATVACVVESGYGNVTSGQIASRAGVTRGAQNYHFAGKAELVAAALEHMMNQLVDEIRADPPGGDTPTDRAVALLDRLWALHDTPGFKAAMEIGIASRTDEELRGHVEDLNRKVIGAVAEVVGEVLPEVTGHPDLVPVMLTVLAAVRGVAVVGLISSEEAVESLWQTVRGQLVRYVSASVDNAIADAVS</sequence>
<dbReference type="Pfam" id="PF00440">
    <property type="entry name" value="TetR_N"/>
    <property type="match status" value="1"/>
</dbReference>
<dbReference type="PANTHER" id="PTHR30055:SF234">
    <property type="entry name" value="HTH-TYPE TRANSCRIPTIONAL REGULATOR BETI"/>
    <property type="match status" value="1"/>
</dbReference>
<dbReference type="SUPFAM" id="SSF46689">
    <property type="entry name" value="Homeodomain-like"/>
    <property type="match status" value="1"/>
</dbReference>
<dbReference type="EMBL" id="JACCKD010000009">
    <property type="protein sequence ID" value="MBA0127924.1"/>
    <property type="molecule type" value="Genomic_DNA"/>
</dbReference>
<dbReference type="InterPro" id="IPR009057">
    <property type="entry name" value="Homeodomain-like_sf"/>
</dbReference>
<evidence type="ECO:0000256" key="3">
    <source>
        <dbReference type="ARBA" id="ARBA00023163"/>
    </source>
</evidence>
<evidence type="ECO:0000256" key="1">
    <source>
        <dbReference type="ARBA" id="ARBA00023015"/>
    </source>
</evidence>
<dbReference type="Gene3D" id="1.10.357.10">
    <property type="entry name" value="Tetracycline Repressor, domain 2"/>
    <property type="match status" value="1"/>
</dbReference>
<dbReference type="InterPro" id="IPR050109">
    <property type="entry name" value="HTH-type_TetR-like_transc_reg"/>
</dbReference>
<accession>A0A838AF00</accession>
<gene>
    <name evidence="6" type="ORF">H0B56_20450</name>
</gene>
<dbReference type="GO" id="GO:0000976">
    <property type="term" value="F:transcription cis-regulatory region binding"/>
    <property type="evidence" value="ECO:0007669"/>
    <property type="project" value="TreeGrafter"/>
</dbReference>
<protein>
    <submittedName>
        <fullName evidence="6">TetR/AcrR family transcriptional regulator</fullName>
    </submittedName>
</protein>
<dbReference type="PRINTS" id="PR00455">
    <property type="entry name" value="HTHTETR"/>
</dbReference>
<evidence type="ECO:0000256" key="2">
    <source>
        <dbReference type="ARBA" id="ARBA00023125"/>
    </source>
</evidence>
<evidence type="ECO:0000256" key="4">
    <source>
        <dbReference type="PROSITE-ProRule" id="PRU00335"/>
    </source>
</evidence>
<keyword evidence="3" id="KW-0804">Transcription</keyword>
<evidence type="ECO:0000313" key="6">
    <source>
        <dbReference type="EMBL" id="MBA0127924.1"/>
    </source>
</evidence>
<dbReference type="PANTHER" id="PTHR30055">
    <property type="entry name" value="HTH-TYPE TRANSCRIPTIONAL REGULATOR RUTR"/>
    <property type="match status" value="1"/>
</dbReference>
<dbReference type="AlphaFoldDB" id="A0A838AF00"/>
<organism evidence="6 7">
    <name type="scientific">Haloechinothrix aidingensis</name>
    <dbReference type="NCBI Taxonomy" id="2752311"/>
    <lineage>
        <taxon>Bacteria</taxon>
        <taxon>Bacillati</taxon>
        <taxon>Actinomycetota</taxon>
        <taxon>Actinomycetes</taxon>
        <taxon>Pseudonocardiales</taxon>
        <taxon>Pseudonocardiaceae</taxon>
        <taxon>Haloechinothrix</taxon>
    </lineage>
</organism>
<proteinExistence type="predicted"/>
<dbReference type="PROSITE" id="PS50977">
    <property type="entry name" value="HTH_TETR_2"/>
    <property type="match status" value="1"/>
</dbReference>
<feature type="DNA-binding region" description="H-T-H motif" evidence="4">
    <location>
        <begin position="34"/>
        <end position="53"/>
    </location>
</feature>
<keyword evidence="2 4" id="KW-0238">DNA-binding</keyword>
<dbReference type="Proteomes" id="UP000582974">
    <property type="component" value="Unassembled WGS sequence"/>
</dbReference>
<dbReference type="InterPro" id="IPR001647">
    <property type="entry name" value="HTH_TetR"/>
</dbReference>
<evidence type="ECO:0000259" key="5">
    <source>
        <dbReference type="PROSITE" id="PS50977"/>
    </source>
</evidence>
<name>A0A838AF00_9PSEU</name>
<comment type="caution">
    <text evidence="6">The sequence shown here is derived from an EMBL/GenBank/DDBJ whole genome shotgun (WGS) entry which is preliminary data.</text>
</comment>
<dbReference type="GO" id="GO:0003700">
    <property type="term" value="F:DNA-binding transcription factor activity"/>
    <property type="evidence" value="ECO:0007669"/>
    <property type="project" value="TreeGrafter"/>
</dbReference>
<evidence type="ECO:0000313" key="7">
    <source>
        <dbReference type="Proteomes" id="UP000582974"/>
    </source>
</evidence>